<evidence type="ECO:0000313" key="1">
    <source>
        <dbReference type="EMBL" id="KCW87294.1"/>
    </source>
</evidence>
<gene>
    <name evidence="1" type="ORF">EUGRSUZ_B037872</name>
</gene>
<dbReference type="InParanoid" id="A0A059D9W4"/>
<reference evidence="1" key="1">
    <citation type="submission" date="2013-07" db="EMBL/GenBank/DDBJ databases">
        <title>The genome of Eucalyptus grandis.</title>
        <authorList>
            <person name="Schmutz J."/>
            <person name="Hayes R."/>
            <person name="Myburg A."/>
            <person name="Tuskan G."/>
            <person name="Grattapaglia D."/>
            <person name="Rokhsar D.S."/>
        </authorList>
    </citation>
    <scope>NUCLEOTIDE SEQUENCE</scope>
    <source>
        <tissue evidence="1">Leaf extractions</tissue>
    </source>
</reference>
<dbReference type="AlphaFoldDB" id="A0A059D9W4"/>
<protein>
    <submittedName>
        <fullName evidence="1">Uncharacterized protein</fullName>
    </submittedName>
</protein>
<name>A0A059D9W4_EUCGR</name>
<accession>A0A059D9W4</accession>
<dbReference type="EMBL" id="KK198754">
    <property type="protein sequence ID" value="KCW87294.1"/>
    <property type="molecule type" value="Genomic_DNA"/>
</dbReference>
<proteinExistence type="predicted"/>
<organism evidence="1">
    <name type="scientific">Eucalyptus grandis</name>
    <name type="common">Flooded gum</name>
    <dbReference type="NCBI Taxonomy" id="71139"/>
    <lineage>
        <taxon>Eukaryota</taxon>
        <taxon>Viridiplantae</taxon>
        <taxon>Streptophyta</taxon>
        <taxon>Embryophyta</taxon>
        <taxon>Tracheophyta</taxon>
        <taxon>Spermatophyta</taxon>
        <taxon>Magnoliopsida</taxon>
        <taxon>eudicotyledons</taxon>
        <taxon>Gunneridae</taxon>
        <taxon>Pentapetalae</taxon>
        <taxon>rosids</taxon>
        <taxon>malvids</taxon>
        <taxon>Myrtales</taxon>
        <taxon>Myrtaceae</taxon>
        <taxon>Myrtoideae</taxon>
        <taxon>Eucalypteae</taxon>
        <taxon>Eucalyptus</taxon>
    </lineage>
</organism>
<sequence>MRNLQGFICSRTRRENAIPNLMGVTERCWMNKLCHCRIAAVRRLAKIKKIHNFNYSFPLLFHRGVRLGLHCSTVARVYKP</sequence>
<dbReference type="Gramene" id="KCW87294">
    <property type="protein sequence ID" value="KCW87294"/>
    <property type="gene ID" value="EUGRSUZ_B037872"/>
</dbReference>